<sequence>MKIFRPQHKVNNNWELLLMLLFGLICGACLSTLLQRARKSTDPTYSQYPAPEDFTSSQSVSTSISNATTRILCMIVSSSLQSRALHIERTWGRRCHKLLFMGNPADNTAKLRERHTNSWTKTRAHLQHVYQHYYDDYDWFLKVPDDTYVIMENLQHFLASHSPESPIYFGSNDWEQSKQGFVSGAAGYVFSKAALHRFINLGHGNGNLCSNRSYGIDHVELSRCLRNAGVIAGDSRDEDGLLRFLPVPPYKSHGLLSSSAISFHYSNVEDFYMLDYVIYQLHPFGLSRDPPQHQLKVIPQKWPIELANISQLH</sequence>
<reference evidence="14" key="1">
    <citation type="submission" date="2025-08" db="UniProtKB">
        <authorList>
            <consortium name="RefSeq"/>
        </authorList>
    </citation>
    <scope>IDENTIFICATION</scope>
    <source>
        <strain evidence="14">15112-1751.03</strain>
        <tissue evidence="14">Whole Adult</tissue>
    </source>
</reference>
<dbReference type="GO" id="GO:0000166">
    <property type="term" value="F:nucleotide binding"/>
    <property type="evidence" value="ECO:0007669"/>
    <property type="project" value="UniProtKB-KW"/>
</dbReference>
<keyword evidence="11" id="KW-0472">Membrane</keyword>
<protein>
    <recommendedName>
        <fullName evidence="4">N-acetylgalactosaminide beta-1,3-galactosyltransferase</fullName>
        <ecNumber evidence="4">2.4.1.122</ecNumber>
    </recommendedName>
</protein>
<keyword evidence="8" id="KW-0547">Nucleotide-binding</keyword>
<dbReference type="GO" id="GO:0016263">
    <property type="term" value="F:glycoprotein-N-acetylgalactosamine 3-beta-galactosyltransferase activity"/>
    <property type="evidence" value="ECO:0007669"/>
    <property type="project" value="UniProtKB-EC"/>
</dbReference>
<evidence type="ECO:0000256" key="11">
    <source>
        <dbReference type="ARBA" id="ARBA00023136"/>
    </source>
</evidence>
<dbReference type="InterPro" id="IPR003378">
    <property type="entry name" value="Fringe-like_glycosylTrfase"/>
</dbReference>
<keyword evidence="6" id="KW-0808">Transferase</keyword>
<name>A0A6P8W9J1_DROAB</name>
<dbReference type="Gene3D" id="3.90.550.50">
    <property type="match status" value="1"/>
</dbReference>
<comment type="subcellular location">
    <subcellularLocation>
        <location evidence="1">Membrane</location>
        <topology evidence="1">Single-pass type II membrane protein</topology>
    </subcellularLocation>
</comment>
<dbReference type="EC" id="2.4.1.122" evidence="4"/>
<evidence type="ECO:0000256" key="4">
    <source>
        <dbReference type="ARBA" id="ARBA00012557"/>
    </source>
</evidence>
<dbReference type="GeneID" id="117565285"/>
<feature type="domain" description="Fringe-like glycosyltransferase" evidence="12">
    <location>
        <begin position="85"/>
        <end position="200"/>
    </location>
</feature>
<evidence type="ECO:0000256" key="9">
    <source>
        <dbReference type="ARBA" id="ARBA00022968"/>
    </source>
</evidence>
<organism evidence="13 14">
    <name type="scientific">Drosophila albomicans</name>
    <name type="common">Fruit fly</name>
    <dbReference type="NCBI Taxonomy" id="7291"/>
    <lineage>
        <taxon>Eukaryota</taxon>
        <taxon>Metazoa</taxon>
        <taxon>Ecdysozoa</taxon>
        <taxon>Arthropoda</taxon>
        <taxon>Hexapoda</taxon>
        <taxon>Insecta</taxon>
        <taxon>Pterygota</taxon>
        <taxon>Neoptera</taxon>
        <taxon>Endopterygota</taxon>
        <taxon>Diptera</taxon>
        <taxon>Brachycera</taxon>
        <taxon>Muscomorpha</taxon>
        <taxon>Ephydroidea</taxon>
        <taxon>Drosophilidae</taxon>
        <taxon>Drosophila</taxon>
    </lineage>
</organism>
<dbReference type="GO" id="GO:0016020">
    <property type="term" value="C:membrane"/>
    <property type="evidence" value="ECO:0007669"/>
    <property type="project" value="UniProtKB-SubCell"/>
</dbReference>
<dbReference type="AlphaFoldDB" id="A0A6P8W9J1"/>
<evidence type="ECO:0000256" key="5">
    <source>
        <dbReference type="ARBA" id="ARBA00022676"/>
    </source>
</evidence>
<evidence type="ECO:0000256" key="8">
    <source>
        <dbReference type="ARBA" id="ARBA00022741"/>
    </source>
</evidence>
<keyword evidence="7" id="KW-0812">Transmembrane</keyword>
<dbReference type="Proteomes" id="UP000515160">
    <property type="component" value="Chromosome 2L"/>
</dbReference>
<evidence type="ECO:0000256" key="7">
    <source>
        <dbReference type="ARBA" id="ARBA00022692"/>
    </source>
</evidence>
<gene>
    <name evidence="14" type="primary">LOC117565285</name>
</gene>
<dbReference type="RefSeq" id="XP_034100204.2">
    <property type="nucleotide sequence ID" value="XM_034244313.2"/>
</dbReference>
<evidence type="ECO:0000256" key="3">
    <source>
        <dbReference type="ARBA" id="ARBA00006462"/>
    </source>
</evidence>
<evidence type="ECO:0000256" key="1">
    <source>
        <dbReference type="ARBA" id="ARBA00004606"/>
    </source>
</evidence>
<evidence type="ECO:0000259" key="12">
    <source>
        <dbReference type="Pfam" id="PF02434"/>
    </source>
</evidence>
<keyword evidence="9" id="KW-0735">Signal-anchor</keyword>
<evidence type="ECO:0000256" key="2">
    <source>
        <dbReference type="ARBA" id="ARBA00004922"/>
    </source>
</evidence>
<accession>A0A6P8W9J1</accession>
<evidence type="ECO:0000256" key="10">
    <source>
        <dbReference type="ARBA" id="ARBA00022989"/>
    </source>
</evidence>
<dbReference type="PANTHER" id="PTHR23033:SF14">
    <property type="entry name" value="GLYCOPROTEIN-N-ACETYLGALACTOSAMINE 3-BETA-GALACTOSYLTRANSFERASE 1-RELATED"/>
    <property type="match status" value="1"/>
</dbReference>
<comment type="similarity">
    <text evidence="3">Belongs to the glycosyltransferase 31 family. Beta3-Gal-T subfamily.</text>
</comment>
<evidence type="ECO:0000256" key="6">
    <source>
        <dbReference type="ARBA" id="ARBA00022679"/>
    </source>
</evidence>
<dbReference type="PANTHER" id="PTHR23033">
    <property type="entry name" value="BETA1,3-GALACTOSYLTRANSFERASE"/>
    <property type="match status" value="1"/>
</dbReference>
<keyword evidence="13" id="KW-1185">Reference proteome</keyword>
<evidence type="ECO:0000313" key="14">
    <source>
        <dbReference type="RefSeq" id="XP_034100204.2"/>
    </source>
</evidence>
<dbReference type="InterPro" id="IPR026050">
    <property type="entry name" value="C1GALT1/C1GALT1_chp1"/>
</dbReference>
<proteinExistence type="inferred from homology"/>
<dbReference type="OrthoDB" id="414175at2759"/>
<evidence type="ECO:0000313" key="13">
    <source>
        <dbReference type="Proteomes" id="UP000515160"/>
    </source>
</evidence>
<comment type="pathway">
    <text evidence="2">Protein modification; protein glycosylation.</text>
</comment>
<dbReference type="Pfam" id="PF02434">
    <property type="entry name" value="Fringe"/>
    <property type="match status" value="1"/>
</dbReference>
<keyword evidence="5" id="KW-0328">Glycosyltransferase</keyword>
<keyword evidence="10" id="KW-1133">Transmembrane helix</keyword>